<dbReference type="OrthoDB" id="8481600at2"/>
<dbReference type="STRING" id="1225476.A1D18_01835"/>
<sequence length="2243" mass="258596">MKSAQSASNNFLAPVANKNQYWWDGLKKNNSFHAPYFSNIRVHRSDEDNFVEATRQGFYNYWLTLEEVTDIAHLEYNNFKDSSQRPHSDFQSSNSLAHLIDKITSFQIRAKQTNTARETLIFNIGYAHWITMVLSYQQERFTLYYVNSLNYRLPAEIQQFLEAQHILLNNLSEYLFQDMNNSNVGLWTLEIAENLNTMLDKHLSLETMKVILSYLPHQYDANYFNERRKVLAGKLSQYTHFLKLVGSSTSDLSPTIDPFSFASVEEPMLKKARIEWEGEAVKLRLSLFVETYISYTCKMLGVYHIIAKGDRLSLESLKTELKIGATAALLGMTVTQGVAGSIPSLVATVRSMSAHYYLLSKDKACKITKAFENVLSGELSGLLAVVAVEIFHSFESQFMSVTDKAGYKIAIEKLAEDAAARSLNYIIATTSQNIPPFVTRELLSTGVILGHSDNFFDPSIKKMRFRVAGASVLDPHGKTLSTANLYEQTGVRVFYIKTQQTRFYKLKKFFNSFYGYRLLLSWEKQTNGELKETFIKDYQQQELSLPQLKNQFEYTLWNYHYVLKDNRIDQEAKDILDKLKKTDQIQLLSHVTLKNTLQPQESILFNLRKPISNFSGRKEVLHKLHQLLISNDNLAVISQGLSDLTLDESVSSSTTAAQTALSGLGGIGKTQLALRYAELYASDYDNNVIWINADTKGDVINSLKNLAVKLNLSDKNTLGTNKEFAELLSEIYQYFSNRKSLFIFDNVENYQEFEEFLPKSLIGNTPIILITSRFNHWKNIFQVLLLNVFNDQEALEFIKKELNINTSQQDAKIKELTRLVQGLPLALQQAVAYITMQKNVDSSFGVDNYIEYFKTNAEKILNFKFSEYSNDPYFKAVFITWEISLGTIKNVKPTGKTALNILNIMAYLYPDNIKNDLFLNLYPLEEVSRAIHLLKSYSMINTGSQTDISIVHRLVQKVVRINLEKHFVALEKNAENIIFITQDYYINHDIGLHYIYFLLHMVKHDHLVSRLKLGSTRSSAIDVFILSNYNIDLVYFYDAAYLILTKKDYAQFIGEALFLYIKNGLLFFLSETIFYLEKQLEEGLLTATNTWAILDYRYRTAINYPGWLASSDDDLQERQIVSIHLTLAFQKRFTEKFSICELGKRQSREVSCRSRESDNQANKIGLIQHHLHLLRQAINLTSEKWVNKINLPNFLQEEWSQVALNLEKGIENNLLADAFNSTWVSEELFALAEKGLLEKNLLFNRTQVPTTLQTKKMTLNKAKSFLTHVMKITRSFRKRGPSSIGNGYTVAKELKDFKKLKALQGNDASSSLSDLTGFALSETDRRGQSNLDIETFLNLIEDISLLSEDDPMIIIDIWSWAKNNINQTIRQVNQLERYVHLNKEEKLTESLRALMHLNPSDYLEAKAINNQLVKNALAFLKNIDSIQNYVFPSAYSSSQLVKDNQIFLQEKQSIKLDSTMPDKLTHEEGYLFCLSGILGNKSYVKSSEWVYIEPYPPFMHPNLVTTYLCEGALGVELTKNRTGNATLIALDTGSDIAIGVPDRLNIFLVNNGDKNYTGGHAGNLFFIQGDKIKGTLEGGNRENIILLENFLPHAAYILFDKQGLLCEQSEAIDLHCKEGLQLKHIQHVYGRKQLKDIVFVSEGIEYVDGFSGKNEDECDYIYLTRYVTRYLELVLRPDTIIYAFDDNFLLKISLINYRLSQQVGNVSILVRSNEAIEHRFTVEFSLNELDKIVFSENEIYFIFLHKKNFFNLRISDPFSRLLLRTIQFSFSSQQELKLAKSNYLYIRELNTYTVNKLVNYYSTFSQRLQMVLRIFAVPSKIMLQVGYAGQPIILYNEPSIKNYLISQGDKTIYLIKPPLKVIEFPMPEIVIVSLGEKNALNTLDLSEVWKQARRICPRQNITTEIIEQNQSLILSLKVDYYWLSMTECAPLESIWPIVTIRLHNALMDNSYQNLEVILDNSPLIIAFDERIHWHLQAYPLIFGHEKAIIILTKNDFMPDANILVLKDMNHRKYSFFCHNETDLILTNVFDPLTPVDEFCTVVYSQFYQVPEMREKVLTTKLTFLDQQVILKKEEENIINAAPFDFNQINLTLNRQKLFNKEQSEGQVRIRRQVKTKQKLAKTKNNLSKKQTNRQLHFRLGKSNVSFFDTITSDTQPSFPLAKPSLSYNESYSHSNVTPFLTNNTDINSQSVFLTWIYHRLWGKNPKLLNFRPSVEMENENQVYKAIDYYERLQNDSSYTHLRH</sequence>
<keyword evidence="3" id="KW-1185">Reference proteome</keyword>
<proteinExistence type="predicted"/>
<dbReference type="GO" id="GO:0043531">
    <property type="term" value="F:ADP binding"/>
    <property type="evidence" value="ECO:0007669"/>
    <property type="project" value="InterPro"/>
</dbReference>
<dbReference type="InterPro" id="IPR002182">
    <property type="entry name" value="NB-ARC"/>
</dbReference>
<dbReference type="PANTHER" id="PTHR47691">
    <property type="entry name" value="REGULATOR-RELATED"/>
    <property type="match status" value="1"/>
</dbReference>
<dbReference type="RefSeq" id="WP_071662126.1">
    <property type="nucleotide sequence ID" value="NZ_LUKY01000031.1"/>
</dbReference>
<dbReference type="Pfam" id="PF00931">
    <property type="entry name" value="NB-ARC"/>
    <property type="match status" value="1"/>
</dbReference>
<dbReference type="PANTHER" id="PTHR47691:SF3">
    <property type="entry name" value="HTH-TYPE TRANSCRIPTIONAL REGULATOR RV0890C-RELATED"/>
    <property type="match status" value="1"/>
</dbReference>
<organism evidence="2 3">
    <name type="scientific">Candidatus Rickettsiella isopodorum</name>
    <dbReference type="NCBI Taxonomy" id="1225476"/>
    <lineage>
        <taxon>Bacteria</taxon>
        <taxon>Pseudomonadati</taxon>
        <taxon>Pseudomonadota</taxon>
        <taxon>Gammaproteobacteria</taxon>
        <taxon>Legionellales</taxon>
        <taxon>Coxiellaceae</taxon>
        <taxon>Rickettsiella</taxon>
    </lineage>
</organism>
<protein>
    <recommendedName>
        <fullName evidence="1">NB-ARC domain-containing protein</fullName>
    </recommendedName>
</protein>
<gene>
    <name evidence="2" type="ORF">A1D18_01835</name>
</gene>
<evidence type="ECO:0000313" key="3">
    <source>
        <dbReference type="Proteomes" id="UP000183924"/>
    </source>
</evidence>
<dbReference type="Proteomes" id="UP000183924">
    <property type="component" value="Unassembled WGS sequence"/>
</dbReference>
<dbReference type="SUPFAM" id="SSF52540">
    <property type="entry name" value="P-loop containing nucleoside triphosphate hydrolases"/>
    <property type="match status" value="1"/>
</dbReference>
<name>A0A1J8P8X3_9COXI</name>
<evidence type="ECO:0000313" key="2">
    <source>
        <dbReference type="EMBL" id="OIZ95467.1"/>
    </source>
</evidence>
<evidence type="ECO:0000259" key="1">
    <source>
        <dbReference type="Pfam" id="PF00931"/>
    </source>
</evidence>
<accession>A0A1J8P8X3</accession>
<comment type="caution">
    <text evidence="2">The sequence shown here is derived from an EMBL/GenBank/DDBJ whole genome shotgun (WGS) entry which is preliminary data.</text>
</comment>
<reference evidence="2 3" key="1">
    <citation type="submission" date="2016-03" db="EMBL/GenBank/DDBJ databases">
        <title>Comparative genomics of Rickettsiella.</title>
        <authorList>
            <person name="Chandler C."/>
            <person name="Wang Y."/>
        </authorList>
    </citation>
    <scope>NUCLEOTIDE SEQUENCE [LARGE SCALE GENOMIC DNA]</scope>
    <source>
        <strain evidence="2 3">RCFS May 2013</strain>
    </source>
</reference>
<feature type="domain" description="NB-ARC" evidence="1">
    <location>
        <begin position="659"/>
        <end position="803"/>
    </location>
</feature>
<dbReference type="Gene3D" id="3.40.50.300">
    <property type="entry name" value="P-loop containing nucleotide triphosphate hydrolases"/>
    <property type="match status" value="1"/>
</dbReference>
<dbReference type="EMBL" id="LUKY01000031">
    <property type="protein sequence ID" value="OIZ95467.1"/>
    <property type="molecule type" value="Genomic_DNA"/>
</dbReference>
<dbReference type="InterPro" id="IPR027417">
    <property type="entry name" value="P-loop_NTPase"/>
</dbReference>